<keyword evidence="2" id="KW-1185">Reference proteome</keyword>
<evidence type="ECO:0000313" key="1">
    <source>
        <dbReference type="EMBL" id="VVD83951.1"/>
    </source>
</evidence>
<accession>A0A5E4T8Y3</accession>
<protein>
    <submittedName>
        <fullName evidence="1">Uncharacterized protein</fullName>
    </submittedName>
</protein>
<organism evidence="1 2">
    <name type="scientific">Pandoraea aquatica</name>
    <dbReference type="NCBI Taxonomy" id="2508290"/>
    <lineage>
        <taxon>Bacteria</taxon>
        <taxon>Pseudomonadati</taxon>
        <taxon>Pseudomonadota</taxon>
        <taxon>Betaproteobacteria</taxon>
        <taxon>Burkholderiales</taxon>
        <taxon>Burkholderiaceae</taxon>
        <taxon>Pandoraea</taxon>
    </lineage>
</organism>
<dbReference type="RefSeq" id="WP_150575032.1">
    <property type="nucleotide sequence ID" value="NZ_CABPSN010000002.1"/>
</dbReference>
<evidence type="ECO:0000313" key="2">
    <source>
        <dbReference type="Proteomes" id="UP000366819"/>
    </source>
</evidence>
<sequence>MNIGGTLSLASLNIGRTDAALERDQVDEFKWQLESCINGKHAVVIAGDLEGFQTPHLARQAIIAALMDLKALTPGMGLVIVMESPCAYVDEIRAAAYRCSLLLVQITAHQTGRNYHEREARLWLPELPDWYRSGLVSIDHGRKRLILDVVGEAASGKSLLLLPGNPQSNGHVRAARADGFTVIAFEDASASCHAELANDHGLAVCTDGATDGVMFRSVYDSKLAWEIAKYVEGKVTVAFVTSQIADYKDRPAVSKAMTVVAQKLGIKSAVEAKYYAVVCREDANSRRSDSSFLFANDMHCDCLYIYSHDAIRQTDDSDPECHMICTRDFPRGNGGLNVGTVCSEVLGIASQVNEGEKQIMVIFGAALDGVHDALEAAREGHVVIVLEEYGLQQGDERADPDWFDEHALFRRRRAELEAAGVRFFKNADAMPEVRWTRNGLALDDGSAAEVMRV</sequence>
<dbReference type="AlphaFoldDB" id="A0A5E4T8Y3"/>
<dbReference type="Proteomes" id="UP000366819">
    <property type="component" value="Unassembled WGS sequence"/>
</dbReference>
<gene>
    <name evidence="1" type="ORF">PAQ31011_01259</name>
</gene>
<dbReference type="EMBL" id="CABPSN010000002">
    <property type="protein sequence ID" value="VVD83951.1"/>
    <property type="molecule type" value="Genomic_DNA"/>
</dbReference>
<name>A0A5E4T8Y3_9BURK</name>
<proteinExistence type="predicted"/>
<reference evidence="1 2" key="1">
    <citation type="submission" date="2019-08" db="EMBL/GenBank/DDBJ databases">
        <authorList>
            <person name="Peeters C."/>
        </authorList>
    </citation>
    <scope>NUCLEOTIDE SEQUENCE [LARGE SCALE GENOMIC DNA]</scope>
    <source>
        <strain evidence="1 2">LMG 31011</strain>
    </source>
</reference>